<dbReference type="OMA" id="AYVTFTC"/>
<dbReference type="GeneID" id="9183401"/>
<gene>
    <name evidence="2" type="ORF">GSTUM_00009809001</name>
</gene>
<dbReference type="eggNOG" id="KOG2497">
    <property type="taxonomic scope" value="Eukaryota"/>
</dbReference>
<dbReference type="FunCoup" id="D5GKX2">
    <property type="interactions" value="481"/>
</dbReference>
<evidence type="ECO:0000256" key="1">
    <source>
        <dbReference type="SAM" id="MobiDB-lite"/>
    </source>
</evidence>
<dbReference type="RefSeq" id="XP_002840974.1">
    <property type="nucleotide sequence ID" value="XM_002840928.1"/>
</dbReference>
<dbReference type="KEGG" id="tml:GSTUM_00009809001"/>
<dbReference type="PANTHER" id="PTHR14614">
    <property type="entry name" value="HEPATOCELLULAR CARCINOMA-ASSOCIATED ANTIGEN"/>
    <property type="match status" value="1"/>
</dbReference>
<dbReference type="GO" id="GO:0008757">
    <property type="term" value="F:S-adenosylmethionine-dependent methyltransferase activity"/>
    <property type="evidence" value="ECO:0007669"/>
    <property type="project" value="UniProtKB-ARBA"/>
</dbReference>
<organism evidence="2 3">
    <name type="scientific">Tuber melanosporum (strain Mel28)</name>
    <name type="common">Perigord black truffle</name>
    <dbReference type="NCBI Taxonomy" id="656061"/>
    <lineage>
        <taxon>Eukaryota</taxon>
        <taxon>Fungi</taxon>
        <taxon>Dikarya</taxon>
        <taxon>Ascomycota</taxon>
        <taxon>Pezizomycotina</taxon>
        <taxon>Pezizomycetes</taxon>
        <taxon>Pezizales</taxon>
        <taxon>Tuberaceae</taxon>
        <taxon>Tuber</taxon>
    </lineage>
</organism>
<dbReference type="Proteomes" id="UP000006911">
    <property type="component" value="Unassembled WGS sequence"/>
</dbReference>
<accession>D5GKX2</accession>
<dbReference type="STRING" id="656061.D5GKX2"/>
<dbReference type="HOGENOM" id="CLU_038942_1_2_1"/>
<dbReference type="Pfam" id="PF10294">
    <property type="entry name" value="Methyltransf_16"/>
    <property type="match status" value="1"/>
</dbReference>
<dbReference type="InterPro" id="IPR029063">
    <property type="entry name" value="SAM-dependent_MTases_sf"/>
</dbReference>
<dbReference type="SUPFAM" id="SSF53335">
    <property type="entry name" value="S-adenosyl-L-methionine-dependent methyltransferases"/>
    <property type="match status" value="1"/>
</dbReference>
<name>D5GKX2_TUBMM</name>
<proteinExistence type="predicted"/>
<dbReference type="GO" id="GO:0005737">
    <property type="term" value="C:cytoplasm"/>
    <property type="evidence" value="ECO:0007669"/>
    <property type="project" value="TreeGrafter"/>
</dbReference>
<keyword evidence="3" id="KW-1185">Reference proteome</keyword>
<sequence>MEHQIAVLRRQYLQLLEPSCLSFPPLHLLQQPVFQAALCTGLFIPGTRDAAPPPPPERYTARVLKRLTSLLSEGGIQQRTVADTVVAENSLQEEEENVRSQPPHKKSKPDQLPASPKRQEIDERILSLYTRLLSNTPSSSITPFPPTSKENVTYTLPPSPFSGRPIGPPITLLESRAVISGSGTTGLRTWEAALALAEYLIVSHLERFYRFPGAVVAGTRLVEEVGSVLELGAGTGLVGIVAARLGAGRVVVTDGDEGVCDSLKSGLERNGVADVVSVKRLMWGEGEGKESNEGNEGERFDLVVGADVIYDGSTIPPFVAELVRLFRKNPSAKVVISTTIRNEDTFSLFRDSCAENSLLLSENTWTPPTPPIFYYPTDTPIRISHVTRESPE</sequence>
<dbReference type="PANTHER" id="PTHR14614:SF130">
    <property type="entry name" value="PROTEIN-LYSINE N-METHYLTRANSFERASE EEF2KMT"/>
    <property type="match status" value="1"/>
</dbReference>
<evidence type="ECO:0000313" key="3">
    <source>
        <dbReference type="Proteomes" id="UP000006911"/>
    </source>
</evidence>
<reference evidence="2 3" key="1">
    <citation type="journal article" date="2010" name="Nature">
        <title>Perigord black truffle genome uncovers evolutionary origins and mechanisms of symbiosis.</title>
        <authorList>
            <person name="Martin F."/>
            <person name="Kohler A."/>
            <person name="Murat C."/>
            <person name="Balestrini R."/>
            <person name="Coutinho P.M."/>
            <person name="Jaillon O."/>
            <person name="Montanini B."/>
            <person name="Morin E."/>
            <person name="Noel B."/>
            <person name="Percudani R."/>
            <person name="Porcel B."/>
            <person name="Rubini A."/>
            <person name="Amicucci A."/>
            <person name="Amselem J."/>
            <person name="Anthouard V."/>
            <person name="Arcioni S."/>
            <person name="Artiguenave F."/>
            <person name="Aury J.M."/>
            <person name="Ballario P."/>
            <person name="Bolchi A."/>
            <person name="Brenna A."/>
            <person name="Brun A."/>
            <person name="Buee M."/>
            <person name="Cantarel B."/>
            <person name="Chevalier G."/>
            <person name="Couloux A."/>
            <person name="Da Silva C."/>
            <person name="Denoeud F."/>
            <person name="Duplessis S."/>
            <person name="Ghignone S."/>
            <person name="Hilselberger B."/>
            <person name="Iotti M."/>
            <person name="Marcais B."/>
            <person name="Mello A."/>
            <person name="Miranda M."/>
            <person name="Pacioni G."/>
            <person name="Quesneville H."/>
            <person name="Riccioni C."/>
            <person name="Ruotolo R."/>
            <person name="Splivallo R."/>
            <person name="Stocchi V."/>
            <person name="Tisserant E."/>
            <person name="Viscomi A.R."/>
            <person name="Zambonelli A."/>
            <person name="Zampieri E."/>
            <person name="Henrissat B."/>
            <person name="Lebrun M.H."/>
            <person name="Paolocci F."/>
            <person name="Bonfante P."/>
            <person name="Ottonello S."/>
            <person name="Wincker P."/>
        </authorList>
    </citation>
    <scope>NUCLEOTIDE SEQUENCE [LARGE SCALE GENOMIC DNA]</scope>
    <source>
        <strain evidence="2 3">Mel28</strain>
    </source>
</reference>
<dbReference type="Gene3D" id="3.40.50.150">
    <property type="entry name" value="Vaccinia Virus protein VP39"/>
    <property type="match status" value="1"/>
</dbReference>
<dbReference type="CDD" id="cd02440">
    <property type="entry name" value="AdoMet_MTases"/>
    <property type="match status" value="1"/>
</dbReference>
<evidence type="ECO:0000313" key="2">
    <source>
        <dbReference type="EMBL" id="CAZ85165.1"/>
    </source>
</evidence>
<protein>
    <submittedName>
        <fullName evidence="2">(Perigord truffle) hypothetical protein</fullName>
    </submittedName>
</protein>
<dbReference type="AlphaFoldDB" id="D5GKX2"/>
<dbReference type="EMBL" id="FN430341">
    <property type="protein sequence ID" value="CAZ85165.1"/>
    <property type="molecule type" value="Genomic_DNA"/>
</dbReference>
<dbReference type="InterPro" id="IPR019410">
    <property type="entry name" value="Methyltransf_16"/>
</dbReference>
<feature type="region of interest" description="Disordered" evidence="1">
    <location>
        <begin position="90"/>
        <end position="119"/>
    </location>
</feature>
<dbReference type="InParanoid" id="D5GKX2"/>